<protein>
    <recommendedName>
        <fullName evidence="4">Arylsulfatase</fullName>
    </recommendedName>
</protein>
<dbReference type="Gene3D" id="3.40.50.12500">
    <property type="match status" value="1"/>
</dbReference>
<evidence type="ECO:0008006" key="4">
    <source>
        <dbReference type="Google" id="ProtNLM"/>
    </source>
</evidence>
<dbReference type="EMBL" id="QJRY01000005">
    <property type="protein sequence ID" value="PYB72370.1"/>
    <property type="molecule type" value="Genomic_DNA"/>
</dbReference>
<sequence>MRIALIHALTESVLPARQAFRALWPEAYCFDLLDTSLSGDLAAGQRLEDGIADRIRHLADYAAASQGEAGETRALLFTCSAFGPAIDAVKEHMPIPVLRPNEAAFEQALTLGGRIGLAVTFGPSFASLRDELLSMASQRGQAVEVIPVLVEGGLTALKAGNGDEHDRLAAEACRQLPSVDALVLGQFSLARAADAVRHYIDVPVLTTPSSAVLALKSLTKPTPDLRKPGTKS</sequence>
<accession>A0ABX5NPG3</accession>
<dbReference type="InterPro" id="IPR015942">
    <property type="entry name" value="Asp/Glu/hydantoin_racemase"/>
</dbReference>
<evidence type="ECO:0000256" key="1">
    <source>
        <dbReference type="ARBA" id="ARBA00038414"/>
    </source>
</evidence>
<name>A0ABX5NPG3_9HYPH</name>
<gene>
    <name evidence="2" type="ORF">DMY87_14630</name>
</gene>
<dbReference type="RefSeq" id="WP_110792372.1">
    <property type="nucleotide sequence ID" value="NZ_QJRY01000005.1"/>
</dbReference>
<dbReference type="InterPro" id="IPR053714">
    <property type="entry name" value="Iso_Racemase_Enz_sf"/>
</dbReference>
<keyword evidence="3" id="KW-1185">Reference proteome</keyword>
<dbReference type="Pfam" id="PF01177">
    <property type="entry name" value="Asp_Glu_race"/>
    <property type="match status" value="1"/>
</dbReference>
<reference evidence="2 3" key="1">
    <citation type="submission" date="2018-06" db="EMBL/GenBank/DDBJ databases">
        <title>Rhizobium wuzhouense sp. nov., isolated from roots of Oryza officinalis.</title>
        <authorList>
            <person name="Yuan T."/>
        </authorList>
    </citation>
    <scope>NUCLEOTIDE SEQUENCE [LARGE SCALE GENOMIC DNA]</scope>
    <source>
        <strain evidence="2 3">W44</strain>
    </source>
</reference>
<comment type="similarity">
    <text evidence="1">Belongs to the HyuE racemase family.</text>
</comment>
<proteinExistence type="inferred from homology"/>
<organism evidence="2 3">
    <name type="scientific">Rhizobium wuzhouense</name>
    <dbReference type="NCBI Taxonomy" id="1986026"/>
    <lineage>
        <taxon>Bacteria</taxon>
        <taxon>Pseudomonadati</taxon>
        <taxon>Pseudomonadota</taxon>
        <taxon>Alphaproteobacteria</taxon>
        <taxon>Hyphomicrobiales</taxon>
        <taxon>Rhizobiaceae</taxon>
        <taxon>Rhizobium/Agrobacterium group</taxon>
        <taxon>Rhizobium</taxon>
    </lineage>
</organism>
<evidence type="ECO:0000313" key="3">
    <source>
        <dbReference type="Proteomes" id="UP000247536"/>
    </source>
</evidence>
<comment type="caution">
    <text evidence="2">The sequence shown here is derived from an EMBL/GenBank/DDBJ whole genome shotgun (WGS) entry which is preliminary data.</text>
</comment>
<dbReference type="Proteomes" id="UP000247536">
    <property type="component" value="Unassembled WGS sequence"/>
</dbReference>
<evidence type="ECO:0000313" key="2">
    <source>
        <dbReference type="EMBL" id="PYB72370.1"/>
    </source>
</evidence>